<sequence length="467" mass="53322">MTENDLHQYQLQAVDHIISHTHCALFLDMGLGKTVSTLTAINELMFKEIEVRRVLVIAPKRVAESVWTQEVEKWDHLKHIKVSRITGTERQRREALARKADIYTLGRDNVAWLCGLYGGSCLPFDMVVIDELSSFKNPKSIRFKALKHVQASLSRVVGLTGTPAPNGLMDLWSQMYLLDRGERLGKYISHYRDNYFKPGRRNGHIVYSYDISKENQERIYSKIGDICMSMKAKDYLNLPERIDNIVEIPMPPEIQKAYDSFEEEQVLSMIDQLGDSVEIPAVNAAALSTKLLQFANGAVYDEQRVAHEVHTLKIEATKELIEDAGGQSVLIGWTFQHDRDRLMKALAKYKPRELKTEKDIIDWNAGRIQVLLMHPASGGHGLNLQAGGHRIIWFGQTYSLELEQQFNARLDRQGQKDVVIVNKLVCSKTVDQDVIRAQKTKTRGQDALMEAVKARVEKYLKKYRKTS</sequence>
<dbReference type="GO" id="GO:0005524">
    <property type="term" value="F:ATP binding"/>
    <property type="evidence" value="ECO:0007669"/>
    <property type="project" value="InterPro"/>
</dbReference>
<proteinExistence type="predicted"/>
<dbReference type="SUPFAM" id="SSF52540">
    <property type="entry name" value="P-loop containing nucleoside triphosphate hydrolases"/>
    <property type="match status" value="2"/>
</dbReference>
<dbReference type="InterPro" id="IPR000330">
    <property type="entry name" value="SNF2_N"/>
</dbReference>
<feature type="domain" description="Helicase ATP-binding" evidence="1">
    <location>
        <begin position="14"/>
        <end position="181"/>
    </location>
</feature>
<evidence type="ECO:0000313" key="2">
    <source>
        <dbReference type="EMBL" id="DAE00759.1"/>
    </source>
</evidence>
<reference evidence="2" key="1">
    <citation type="journal article" date="2021" name="Proc. Natl. Acad. Sci. U.S.A.">
        <title>A Catalog of Tens of Thousands of Viruses from Human Metagenomes Reveals Hidden Associations with Chronic Diseases.</title>
        <authorList>
            <person name="Tisza M.J."/>
            <person name="Buck C.B."/>
        </authorList>
    </citation>
    <scope>NUCLEOTIDE SEQUENCE</scope>
    <source>
        <strain evidence="2">CtXZQ9</strain>
    </source>
</reference>
<dbReference type="PROSITE" id="PS51192">
    <property type="entry name" value="HELICASE_ATP_BIND_1"/>
    <property type="match status" value="1"/>
</dbReference>
<name>A0A8S5P102_9CAUD</name>
<evidence type="ECO:0000259" key="1">
    <source>
        <dbReference type="PROSITE" id="PS51192"/>
    </source>
</evidence>
<accession>A0A8S5P102</accession>
<dbReference type="PANTHER" id="PTHR10799">
    <property type="entry name" value="SNF2/RAD54 HELICASE FAMILY"/>
    <property type="match status" value="1"/>
</dbReference>
<dbReference type="Gene3D" id="3.40.50.300">
    <property type="entry name" value="P-loop containing nucleotide triphosphate hydrolases"/>
    <property type="match status" value="1"/>
</dbReference>
<dbReference type="InterPro" id="IPR014001">
    <property type="entry name" value="Helicase_ATP-bd"/>
</dbReference>
<dbReference type="EMBL" id="BK015310">
    <property type="protein sequence ID" value="DAE00759.1"/>
    <property type="molecule type" value="Genomic_DNA"/>
</dbReference>
<dbReference type="InterPro" id="IPR027417">
    <property type="entry name" value="P-loop_NTPase"/>
</dbReference>
<dbReference type="SMART" id="SM00487">
    <property type="entry name" value="DEXDc"/>
    <property type="match status" value="1"/>
</dbReference>
<dbReference type="Gene3D" id="3.40.50.10810">
    <property type="entry name" value="Tandem AAA-ATPase domain"/>
    <property type="match status" value="1"/>
</dbReference>
<organism evidence="2">
    <name type="scientific">Siphoviridae sp. ctXZQ9</name>
    <dbReference type="NCBI Taxonomy" id="2825545"/>
    <lineage>
        <taxon>Viruses</taxon>
        <taxon>Duplodnaviria</taxon>
        <taxon>Heunggongvirae</taxon>
        <taxon>Uroviricota</taxon>
        <taxon>Caudoviricetes</taxon>
    </lineage>
</organism>
<dbReference type="Pfam" id="PF00176">
    <property type="entry name" value="SNF2-rel_dom"/>
    <property type="match status" value="1"/>
</dbReference>
<dbReference type="InterPro" id="IPR038718">
    <property type="entry name" value="SNF2-like_sf"/>
</dbReference>
<protein>
    <submittedName>
        <fullName evidence="2">Chromatin remodeling complex ATPase</fullName>
    </submittedName>
</protein>